<dbReference type="PANTHER" id="PTHR46972:SF1">
    <property type="entry name" value="FAD DEPENDENT OXIDOREDUCTASE DOMAIN-CONTAINING PROTEIN"/>
    <property type="match status" value="1"/>
</dbReference>
<keyword evidence="2" id="KW-0274">FAD</keyword>
<accession>A0ABT3CFJ4</accession>
<dbReference type="SUPFAM" id="SSF51905">
    <property type="entry name" value="FAD/NAD(P)-binding domain"/>
    <property type="match status" value="1"/>
</dbReference>
<organism evidence="6 7">
    <name type="scientific">Mycolicibacterium komossense</name>
    <dbReference type="NCBI Taxonomy" id="1779"/>
    <lineage>
        <taxon>Bacteria</taxon>
        <taxon>Bacillati</taxon>
        <taxon>Actinomycetota</taxon>
        <taxon>Actinomycetes</taxon>
        <taxon>Mycobacteriales</taxon>
        <taxon>Mycobacteriaceae</taxon>
        <taxon>Mycolicibacterium</taxon>
    </lineage>
</organism>
<evidence type="ECO:0000256" key="1">
    <source>
        <dbReference type="ARBA" id="ARBA00022630"/>
    </source>
</evidence>
<keyword evidence="7" id="KW-1185">Reference proteome</keyword>
<keyword evidence="3" id="KW-0560">Oxidoreductase</keyword>
<dbReference type="GO" id="GO:0004497">
    <property type="term" value="F:monooxygenase activity"/>
    <property type="evidence" value="ECO:0007669"/>
    <property type="project" value="UniProtKB-KW"/>
</dbReference>
<keyword evidence="4 6" id="KW-0503">Monooxygenase</keyword>
<dbReference type="Gene3D" id="3.50.50.60">
    <property type="entry name" value="FAD/NAD(P)-binding domain"/>
    <property type="match status" value="1"/>
</dbReference>
<keyword evidence="1" id="KW-0285">Flavoprotein</keyword>
<evidence type="ECO:0000256" key="2">
    <source>
        <dbReference type="ARBA" id="ARBA00022827"/>
    </source>
</evidence>
<dbReference type="Proteomes" id="UP001526201">
    <property type="component" value="Unassembled WGS sequence"/>
</dbReference>
<evidence type="ECO:0000313" key="7">
    <source>
        <dbReference type="Proteomes" id="UP001526201"/>
    </source>
</evidence>
<name>A0ABT3CFJ4_9MYCO</name>
<evidence type="ECO:0000256" key="3">
    <source>
        <dbReference type="ARBA" id="ARBA00023002"/>
    </source>
</evidence>
<dbReference type="InterPro" id="IPR002938">
    <property type="entry name" value="FAD-bd"/>
</dbReference>
<proteinExistence type="predicted"/>
<evidence type="ECO:0000259" key="5">
    <source>
        <dbReference type="Pfam" id="PF01494"/>
    </source>
</evidence>
<dbReference type="EMBL" id="JACKTY010000031">
    <property type="protein sequence ID" value="MCV7228162.1"/>
    <property type="molecule type" value="Genomic_DNA"/>
</dbReference>
<comment type="caution">
    <text evidence="6">The sequence shown here is derived from an EMBL/GenBank/DDBJ whole genome shotgun (WGS) entry which is preliminary data.</text>
</comment>
<dbReference type="PRINTS" id="PR00420">
    <property type="entry name" value="RNGMNOXGNASE"/>
</dbReference>
<reference evidence="6 7" key="1">
    <citation type="journal article" date="2022" name="BMC Genomics">
        <title>Comparative genome analysis of mycobacteria focusing on tRNA and non-coding RNA.</title>
        <authorList>
            <person name="Behra P.R.K."/>
            <person name="Pettersson B.M.F."/>
            <person name="Ramesh M."/>
            <person name="Das S."/>
            <person name="Dasgupta S."/>
            <person name="Kirsebom L.A."/>
        </authorList>
    </citation>
    <scope>NUCLEOTIDE SEQUENCE [LARGE SCALE GENOMIC DNA]</scope>
    <source>
        <strain evidence="6 7">DSM 44078</strain>
    </source>
</reference>
<dbReference type="InterPro" id="IPR036188">
    <property type="entry name" value="FAD/NAD-bd_sf"/>
</dbReference>
<evidence type="ECO:0000313" key="6">
    <source>
        <dbReference type="EMBL" id="MCV7228162.1"/>
    </source>
</evidence>
<protein>
    <submittedName>
        <fullName evidence="6">FAD-dependent monooxygenase</fullName>
    </submittedName>
</protein>
<evidence type="ECO:0000256" key="4">
    <source>
        <dbReference type="ARBA" id="ARBA00023033"/>
    </source>
</evidence>
<dbReference type="RefSeq" id="WP_264069225.1">
    <property type="nucleotide sequence ID" value="NZ_JACKTY010000031.1"/>
</dbReference>
<sequence length="374" mass="39880">MSVAIIGAGLGGLVLARTLHRHGVPAAVFEAEASADMRGQGGLLDIEEHTGQVALRDAGLHDSFRALIRPAEDAKRVVDSRGQVLFDWPGSVVGARPEVDRGDLRNMLIDSLPTGTIHWGHKAARVVTATNDRPEVVFGDGSSITADVVVGADGAWSTVRRAVSSVEPVYTGTCFVTIQSPDGRQLSPRSKALIGRGTLMAVAPGQGILVHHNADGTLSGYVAVNESQEWAESIDVEDTAAVRDLLTRRFDSWAPALTDLVAGNVTSPVLRPIYALPIGHRWDPVPGVTLLGDAAHLMSPFTGQGANLAMFDAAELAKQIVAEPNYIEHSVNLYESALFPRSAEVAGQSAANLLRFFGEDAPRSVVELFRHRQQ</sequence>
<dbReference type="Pfam" id="PF01494">
    <property type="entry name" value="FAD_binding_3"/>
    <property type="match status" value="2"/>
</dbReference>
<gene>
    <name evidence="6" type="ORF">H7J73_19300</name>
</gene>
<feature type="domain" description="FAD-binding" evidence="5">
    <location>
        <begin position="288"/>
        <end position="322"/>
    </location>
</feature>
<dbReference type="PANTHER" id="PTHR46972">
    <property type="entry name" value="MONOOXYGENASE ASQM-RELATED"/>
    <property type="match status" value="1"/>
</dbReference>
<feature type="domain" description="FAD-binding" evidence="5">
    <location>
        <begin position="2"/>
        <end position="164"/>
    </location>
</feature>